<comment type="similarity">
    <text evidence="3">Belongs to the GSP I family.</text>
</comment>
<evidence type="ECO:0000256" key="1">
    <source>
        <dbReference type="ARBA" id="ARBA00004241"/>
    </source>
</evidence>
<dbReference type="Proteomes" id="UP000682403">
    <property type="component" value="Unassembled WGS sequence"/>
</dbReference>
<evidence type="ECO:0000256" key="8">
    <source>
        <dbReference type="ARBA" id="ARBA00022989"/>
    </source>
</evidence>
<keyword evidence="6" id="KW-0997">Cell inner membrane</keyword>
<evidence type="ECO:0000256" key="9">
    <source>
        <dbReference type="ARBA" id="ARBA00023136"/>
    </source>
</evidence>
<comment type="caution">
    <text evidence="12">The sequence shown here is derived from an EMBL/GenBank/DDBJ whole genome shotgun (WGS) entry which is preliminary data.</text>
</comment>
<keyword evidence="5" id="KW-0488">Methylation</keyword>
<evidence type="ECO:0000256" key="2">
    <source>
        <dbReference type="ARBA" id="ARBA00004377"/>
    </source>
</evidence>
<evidence type="ECO:0000256" key="11">
    <source>
        <dbReference type="SAM" id="Phobius"/>
    </source>
</evidence>
<dbReference type="EMBL" id="JAGVRK010000001">
    <property type="protein sequence ID" value="MBS2969895.1"/>
    <property type="molecule type" value="Genomic_DNA"/>
</dbReference>
<organism evidence="12 13">
    <name type="scientific">Metabacillus flavus</name>
    <dbReference type="NCBI Taxonomy" id="2823519"/>
    <lineage>
        <taxon>Bacteria</taxon>
        <taxon>Bacillati</taxon>
        <taxon>Bacillota</taxon>
        <taxon>Bacilli</taxon>
        <taxon>Bacillales</taxon>
        <taxon>Bacillaceae</taxon>
        <taxon>Metabacillus</taxon>
    </lineage>
</organism>
<dbReference type="InterPro" id="IPR010052">
    <property type="entry name" value="T2SS_protein-GspI"/>
</dbReference>
<dbReference type="Gene3D" id="3.30.700.10">
    <property type="entry name" value="Glycoprotein, Type 4 Pilin"/>
    <property type="match status" value="1"/>
</dbReference>
<dbReference type="PROSITE" id="PS00409">
    <property type="entry name" value="PROKAR_NTER_METHYL"/>
    <property type="match status" value="1"/>
</dbReference>
<dbReference type="PANTHER" id="PTHR38779:SF2">
    <property type="entry name" value="TYPE II SECRETION SYSTEM PROTEIN I-RELATED"/>
    <property type="match status" value="1"/>
</dbReference>
<sequence>MFERIISSDEKGFTLIEVLISISIFSILTIGMLQFFNQAMDFSNKNEDKTLGIYVARNMISYMEQQSFSSIDKFYVKESGSTSIQSSACNNDKLTSDEMVLNQTEKITINGVETSRCALNFSPKINNRQFSVTVEVKKHTDKNLQSSLIPMTVNVSWDQSNTQLEGYIANENSR</sequence>
<name>A0ABS5LGL9_9BACI</name>
<proteinExistence type="inferred from homology"/>
<keyword evidence="10" id="KW-0178">Competence</keyword>
<comment type="subcellular location">
    <subcellularLocation>
        <location evidence="2">Cell inner membrane</location>
        <topology evidence="2">Single-pass membrane protein</topology>
    </subcellularLocation>
    <subcellularLocation>
        <location evidence="1">Cell surface</location>
    </subcellularLocation>
</comment>
<accession>A0ABS5LGL9</accession>
<gene>
    <name evidence="12" type="ORF">J9317_14070</name>
</gene>
<dbReference type="Pfam" id="PF07963">
    <property type="entry name" value="N_methyl"/>
    <property type="match status" value="1"/>
</dbReference>
<reference evidence="12 13" key="1">
    <citation type="submission" date="2021-04" db="EMBL/GenBank/DDBJ databases">
        <title>Metabacillus sp. strain KIGAM252 whole genome sequence.</title>
        <authorList>
            <person name="Seo M.-J."/>
            <person name="Cho E.-S."/>
            <person name="Hwang C.Y."/>
            <person name="Yoon D.J."/>
        </authorList>
    </citation>
    <scope>NUCLEOTIDE SEQUENCE [LARGE SCALE GENOMIC DNA]</scope>
    <source>
        <strain evidence="12 13">KIGAM252</strain>
    </source>
</reference>
<evidence type="ECO:0000256" key="7">
    <source>
        <dbReference type="ARBA" id="ARBA00022692"/>
    </source>
</evidence>
<evidence type="ECO:0000256" key="3">
    <source>
        <dbReference type="ARBA" id="ARBA00008358"/>
    </source>
</evidence>
<evidence type="ECO:0000256" key="10">
    <source>
        <dbReference type="ARBA" id="ARBA00023287"/>
    </source>
</evidence>
<dbReference type="NCBIfam" id="TIGR02532">
    <property type="entry name" value="IV_pilin_GFxxxE"/>
    <property type="match status" value="1"/>
</dbReference>
<dbReference type="PANTHER" id="PTHR38779">
    <property type="entry name" value="TYPE II SECRETION SYSTEM PROTEIN I-RELATED"/>
    <property type="match status" value="1"/>
</dbReference>
<evidence type="ECO:0000256" key="6">
    <source>
        <dbReference type="ARBA" id="ARBA00022519"/>
    </source>
</evidence>
<evidence type="ECO:0000256" key="5">
    <source>
        <dbReference type="ARBA" id="ARBA00022481"/>
    </source>
</evidence>
<dbReference type="InterPro" id="IPR012902">
    <property type="entry name" value="N_methyl_site"/>
</dbReference>
<keyword evidence="4" id="KW-1003">Cell membrane</keyword>
<keyword evidence="8 11" id="KW-1133">Transmembrane helix</keyword>
<evidence type="ECO:0000313" key="12">
    <source>
        <dbReference type="EMBL" id="MBS2969895.1"/>
    </source>
</evidence>
<dbReference type="RefSeq" id="WP_211559608.1">
    <property type="nucleotide sequence ID" value="NZ_JAGVRK010000001.1"/>
</dbReference>
<evidence type="ECO:0000256" key="4">
    <source>
        <dbReference type="ARBA" id="ARBA00022475"/>
    </source>
</evidence>
<evidence type="ECO:0000313" key="13">
    <source>
        <dbReference type="Proteomes" id="UP000682403"/>
    </source>
</evidence>
<keyword evidence="9 11" id="KW-0472">Membrane</keyword>
<feature type="transmembrane region" description="Helical" evidence="11">
    <location>
        <begin position="12"/>
        <end position="36"/>
    </location>
</feature>
<keyword evidence="7 11" id="KW-0812">Transmembrane</keyword>
<protein>
    <submittedName>
        <fullName evidence="12">Prepilin-type N-terminal cleavage/methylation domain-containing protein</fullName>
    </submittedName>
</protein>
<keyword evidence="13" id="KW-1185">Reference proteome</keyword>